<dbReference type="PANTHER" id="PTHR47970:SF12">
    <property type="entry name" value="KINESIN FAMILY MEMBER 11"/>
    <property type="match status" value="1"/>
</dbReference>
<feature type="region of interest" description="Disordered" evidence="16">
    <location>
        <begin position="189"/>
        <end position="212"/>
    </location>
</feature>
<dbReference type="PROSITE" id="PS00411">
    <property type="entry name" value="KINESIN_MOTOR_1"/>
    <property type="match status" value="1"/>
</dbReference>
<evidence type="ECO:0000256" key="5">
    <source>
        <dbReference type="ARBA" id="ARBA00022701"/>
    </source>
</evidence>
<keyword evidence="2" id="KW-0963">Cytoplasm</keyword>
<dbReference type="InterPro" id="IPR036961">
    <property type="entry name" value="Kinesin_motor_dom_sf"/>
</dbReference>
<keyword evidence="7" id="KW-0498">Mitosis</keyword>
<dbReference type="PROSITE" id="PS50067">
    <property type="entry name" value="KINESIN_MOTOR_2"/>
    <property type="match status" value="1"/>
</dbReference>
<dbReference type="InterPro" id="IPR047241">
    <property type="entry name" value="KIF11-like_kin_motor_dom"/>
</dbReference>
<accession>A0A9P6QLV4</accession>
<dbReference type="Proteomes" id="UP000807716">
    <property type="component" value="Unassembled WGS sequence"/>
</dbReference>
<evidence type="ECO:0000259" key="17">
    <source>
        <dbReference type="PROSITE" id="PS50067"/>
    </source>
</evidence>
<evidence type="ECO:0000256" key="4">
    <source>
        <dbReference type="ARBA" id="ARBA00022618"/>
    </source>
</evidence>
<evidence type="ECO:0000256" key="16">
    <source>
        <dbReference type="SAM" id="MobiDB-lite"/>
    </source>
</evidence>
<feature type="compositionally biased region" description="Low complexity" evidence="16">
    <location>
        <begin position="1235"/>
        <end position="1275"/>
    </location>
</feature>
<evidence type="ECO:0000256" key="7">
    <source>
        <dbReference type="ARBA" id="ARBA00022776"/>
    </source>
</evidence>
<comment type="caution">
    <text evidence="18">The sequence shown here is derived from an EMBL/GenBank/DDBJ whole genome shotgun (WGS) entry which is preliminary data.</text>
</comment>
<dbReference type="OrthoDB" id="3176171at2759"/>
<dbReference type="GO" id="GO:0007018">
    <property type="term" value="P:microtubule-based movement"/>
    <property type="evidence" value="ECO:0007669"/>
    <property type="project" value="InterPro"/>
</dbReference>
<gene>
    <name evidence="18" type="primary">CIN8</name>
    <name evidence="18" type="ORF">DFQ27_006657</name>
</gene>
<dbReference type="GO" id="GO:0000073">
    <property type="term" value="P:initial mitotic spindle pole body separation"/>
    <property type="evidence" value="ECO:0007669"/>
    <property type="project" value="TreeGrafter"/>
</dbReference>
<dbReference type="GO" id="GO:0072686">
    <property type="term" value="C:mitotic spindle"/>
    <property type="evidence" value="ECO:0007669"/>
    <property type="project" value="TreeGrafter"/>
</dbReference>
<keyword evidence="11" id="KW-0206">Cytoskeleton</keyword>
<evidence type="ECO:0000256" key="10">
    <source>
        <dbReference type="ARBA" id="ARBA00023175"/>
    </source>
</evidence>
<dbReference type="InterPro" id="IPR019821">
    <property type="entry name" value="Kinesin_motor_CS"/>
</dbReference>
<keyword evidence="19" id="KW-1185">Reference proteome</keyword>
<feature type="compositionally biased region" description="Low complexity" evidence="16">
    <location>
        <begin position="196"/>
        <end position="212"/>
    </location>
</feature>
<dbReference type="SUPFAM" id="SSF52540">
    <property type="entry name" value="P-loop containing nucleoside triphosphate hydrolases"/>
    <property type="match status" value="1"/>
</dbReference>
<keyword evidence="9 15" id="KW-0175">Coiled coil</keyword>
<evidence type="ECO:0000256" key="9">
    <source>
        <dbReference type="ARBA" id="ARBA00023054"/>
    </source>
</evidence>
<dbReference type="SMART" id="SM00129">
    <property type="entry name" value="KISc"/>
    <property type="match status" value="1"/>
</dbReference>
<dbReference type="PRINTS" id="PR00380">
    <property type="entry name" value="KINESINHEAVY"/>
</dbReference>
<evidence type="ECO:0000256" key="3">
    <source>
        <dbReference type="ARBA" id="ARBA00022553"/>
    </source>
</evidence>
<evidence type="ECO:0000256" key="15">
    <source>
        <dbReference type="SAM" id="Coils"/>
    </source>
</evidence>
<reference evidence="18" key="1">
    <citation type="journal article" date="2020" name="Fungal Divers.">
        <title>Resolving the Mortierellaceae phylogeny through synthesis of multi-gene phylogenetics and phylogenomics.</title>
        <authorList>
            <person name="Vandepol N."/>
            <person name="Liber J."/>
            <person name="Desiro A."/>
            <person name="Na H."/>
            <person name="Kennedy M."/>
            <person name="Barry K."/>
            <person name="Grigoriev I.V."/>
            <person name="Miller A.N."/>
            <person name="O'Donnell K."/>
            <person name="Stajich J.E."/>
            <person name="Bonito G."/>
        </authorList>
    </citation>
    <scope>NUCLEOTIDE SEQUENCE</scope>
    <source>
        <strain evidence="18">BC1065</strain>
    </source>
</reference>
<keyword evidence="4" id="KW-0132">Cell division</keyword>
<feature type="region of interest" description="Disordered" evidence="16">
    <location>
        <begin position="1104"/>
        <end position="1308"/>
    </location>
</feature>
<proteinExistence type="inferred from homology"/>
<dbReference type="GO" id="GO:0005634">
    <property type="term" value="C:nucleus"/>
    <property type="evidence" value="ECO:0007669"/>
    <property type="project" value="TreeGrafter"/>
</dbReference>
<feature type="compositionally biased region" description="Low complexity" evidence="16">
    <location>
        <begin position="1140"/>
        <end position="1149"/>
    </location>
</feature>
<feature type="domain" description="Kinesin motor" evidence="17">
    <location>
        <begin position="67"/>
        <end position="441"/>
    </location>
</feature>
<dbReference type="InterPro" id="IPR047149">
    <property type="entry name" value="KIF11-like"/>
</dbReference>
<dbReference type="EMBL" id="JAAAJB010000005">
    <property type="protein sequence ID" value="KAG0270445.1"/>
    <property type="molecule type" value="Genomic_DNA"/>
</dbReference>
<sequence length="1308" mass="144395">MFSFSSKHMQVRQASHDATTTAAPSTPPASAVAESPLVRPRVNNSTSSGRPAHSANQPSFPENKELNIQVVLRCRGRSEREQKECSPVVVTAVGGKGRQVQVPSSLGERAPSRTYTFDRVFMDSDQQCIYTEVVTPILDEVMLGYNCTIFAYGQTGTGKTYTMEGDLGHVLMHHHQQQQQQLQQERLGLGIGSGSSGNNSNSNNSNSAGGRLSSEAGIIPRTLYNLFDMLEAKRTEYSVRISFLELYNEEVKDLLAAEDDRKEIKIFDVTSRKGGPLVQGLDEVAILDARQGIEALRRGSLKRTVAATKSNEKSSRSHSIFAITVHIKEVADDGEELLKIGKMNLVDLAGSENIARSGAESVQAREAGRINQSLLTLGRVINSLVERSQHIPYRESKLTRLLEDSLGGKTKTSIIATISPARSSLEETISTLNYASRAKSIKNTPEINQRMTKKTLIKEYLLEIDRLKADLQATREKNGVWLRPEEYERLKDESQSDRDMVSEVSKQLERTQKELRRVEEQFTSNLELLSLAEDKLTLAQDEIAAKKAALEQLEKEIAATKKMLEEETILRKAHAETEKELNAIAMGLRSTLSASVKDIHGLHEKLDRTTAVERENRRAFREFQARLQGLSSELQGTVDGYGSRQTSLIDAVTKSMQRLSESSLNQGRETEAFLEDQLTRMRSATEDMDQLETTTKREADGYRESLVSMQKETVEFMSNKMEMIKQSSLDGFDTLRTTLEEYSVTMKAQQQAMTQSVMQVIEESGQYANETMTAVNKHLQEFEQTTLKEVEQLRKHNRDLQERLKTQQEQAEVQKEALLASIGDMVTGFLATQTESLVEQLGRTQQETTLSLDRLHRAHTDQVQRASGMGAKRQKHVDRLTTAKDAFQDQKLHHLRELSVQDEHVTRAEMQVRTKMAAFVDEHGRDVQAAITKLGTTSTSQLDRLGTRSLELSRARSAFSKLSEVSTTRAKEQLKAGNKHIDEAQQAVTGTMQESSTALTSFTKQAMRSLDETQAELGSLVSQRIKQVVPTAQTPRRKEYRYPESWSLTRPKKDLLREFREISRVSQDEEEDCDGHETFADAAKHMEEGQTAGAAVVDQAFEGEEPVAEEASSGPTHRGTVTPPALGQPRQEARATTPISQSNSNSSSSSGGGGGGSVQSVFSLPRPNNRPDRLTSPPGPDLMGLLKRKSSKLDGEHDQENSLARFTKRQERKGPSREASPSIGGHFLGGGGGSSLHRGPNSHAATDSTSTTTSYSLFPKSTATTTTTTTTGSSTLFHIGANPPKPTKPLSGGGGDSSSGAIEATIVH</sequence>
<dbReference type="Pfam" id="PF13931">
    <property type="entry name" value="Microtub_bind"/>
    <property type="match status" value="1"/>
</dbReference>
<dbReference type="GO" id="GO:0005876">
    <property type="term" value="C:spindle microtubule"/>
    <property type="evidence" value="ECO:0007669"/>
    <property type="project" value="TreeGrafter"/>
</dbReference>
<protein>
    <submittedName>
        <fullName evidence="18">Kinesin motor protein cin8</fullName>
    </submittedName>
</protein>
<comment type="subcellular location">
    <subcellularLocation>
        <location evidence="1">Cytoplasm</location>
        <location evidence="1">Cytoskeleton</location>
    </subcellularLocation>
</comment>
<comment type="similarity">
    <text evidence="13">Belongs to the TRAFAC class myosin-kinesin ATPase superfamily. Kinesin family. KIN-5/BimC subfamily.</text>
</comment>
<evidence type="ECO:0000256" key="11">
    <source>
        <dbReference type="ARBA" id="ARBA00023212"/>
    </source>
</evidence>
<dbReference type="InterPro" id="IPR027417">
    <property type="entry name" value="P-loop_NTPase"/>
</dbReference>
<evidence type="ECO:0000313" key="19">
    <source>
        <dbReference type="Proteomes" id="UP000807716"/>
    </source>
</evidence>
<dbReference type="InterPro" id="IPR001752">
    <property type="entry name" value="Kinesin_motor_dom"/>
</dbReference>
<dbReference type="CDD" id="cd01364">
    <property type="entry name" value="KISc_BimC_Eg5"/>
    <property type="match status" value="1"/>
</dbReference>
<keyword evidence="5" id="KW-0493">Microtubule</keyword>
<dbReference type="GO" id="GO:0051301">
    <property type="term" value="P:cell division"/>
    <property type="evidence" value="ECO:0007669"/>
    <property type="project" value="UniProtKB-KW"/>
</dbReference>
<dbReference type="Gene3D" id="3.40.850.10">
    <property type="entry name" value="Kinesin motor domain"/>
    <property type="match status" value="1"/>
</dbReference>
<keyword evidence="8 14" id="KW-0067">ATP-binding</keyword>
<evidence type="ECO:0000256" key="2">
    <source>
        <dbReference type="ARBA" id="ARBA00022490"/>
    </source>
</evidence>
<feature type="compositionally biased region" description="Polar residues" evidence="16">
    <location>
        <begin position="42"/>
        <end position="60"/>
    </location>
</feature>
<dbReference type="GO" id="GO:0008017">
    <property type="term" value="F:microtubule binding"/>
    <property type="evidence" value="ECO:0007669"/>
    <property type="project" value="InterPro"/>
</dbReference>
<keyword evidence="6 14" id="KW-0547">Nucleotide-binding</keyword>
<keyword evidence="10 14" id="KW-0505">Motor protein</keyword>
<dbReference type="GO" id="GO:0005524">
    <property type="term" value="F:ATP binding"/>
    <property type="evidence" value="ECO:0007669"/>
    <property type="project" value="UniProtKB-UniRule"/>
</dbReference>
<evidence type="ECO:0000256" key="1">
    <source>
        <dbReference type="ARBA" id="ARBA00004245"/>
    </source>
</evidence>
<organism evidence="18 19">
    <name type="scientific">Actinomortierella ambigua</name>
    <dbReference type="NCBI Taxonomy" id="1343610"/>
    <lineage>
        <taxon>Eukaryota</taxon>
        <taxon>Fungi</taxon>
        <taxon>Fungi incertae sedis</taxon>
        <taxon>Mucoromycota</taxon>
        <taxon>Mortierellomycotina</taxon>
        <taxon>Mortierellomycetes</taxon>
        <taxon>Mortierellales</taxon>
        <taxon>Mortierellaceae</taxon>
        <taxon>Actinomortierella</taxon>
    </lineage>
</organism>
<evidence type="ECO:0000256" key="13">
    <source>
        <dbReference type="ARBA" id="ARBA00034704"/>
    </source>
</evidence>
<keyword evidence="3" id="KW-0597">Phosphoprotein</keyword>
<feature type="compositionally biased region" description="Basic and acidic residues" evidence="16">
    <location>
        <begin position="1191"/>
        <end position="1200"/>
    </location>
</feature>
<dbReference type="PANTHER" id="PTHR47970">
    <property type="entry name" value="KINESIN-LIKE PROTEIN KIF11"/>
    <property type="match status" value="1"/>
</dbReference>
<dbReference type="Pfam" id="PF00225">
    <property type="entry name" value="Kinesin"/>
    <property type="match status" value="1"/>
</dbReference>
<evidence type="ECO:0000313" key="18">
    <source>
        <dbReference type="EMBL" id="KAG0270445.1"/>
    </source>
</evidence>
<feature type="coiled-coil region" evidence="15">
    <location>
        <begin position="783"/>
        <end position="821"/>
    </location>
</feature>
<evidence type="ECO:0000256" key="12">
    <source>
        <dbReference type="ARBA" id="ARBA00023306"/>
    </source>
</evidence>
<name>A0A9P6QLV4_9FUNG</name>
<feature type="compositionally biased region" description="Low complexity" evidence="16">
    <location>
        <begin position="16"/>
        <end position="36"/>
    </location>
</feature>
<feature type="coiled-coil region" evidence="15">
    <location>
        <begin position="501"/>
        <end position="570"/>
    </location>
</feature>
<feature type="region of interest" description="Disordered" evidence="16">
    <location>
        <begin position="1"/>
        <end position="62"/>
    </location>
</feature>
<dbReference type="InterPro" id="IPR025901">
    <property type="entry name" value="Kinesin-assoc_MT-bd_dom"/>
</dbReference>
<evidence type="ECO:0000256" key="8">
    <source>
        <dbReference type="ARBA" id="ARBA00022840"/>
    </source>
</evidence>
<keyword evidence="12" id="KW-0131">Cell cycle</keyword>
<evidence type="ECO:0000256" key="14">
    <source>
        <dbReference type="PROSITE-ProRule" id="PRU00283"/>
    </source>
</evidence>
<evidence type="ECO:0000256" key="6">
    <source>
        <dbReference type="ARBA" id="ARBA00022741"/>
    </source>
</evidence>
<feature type="binding site" evidence="14">
    <location>
        <begin position="153"/>
        <end position="160"/>
    </location>
    <ligand>
        <name>ATP</name>
        <dbReference type="ChEBI" id="CHEBI:30616"/>
    </ligand>
</feature>
<dbReference type="FunFam" id="3.40.850.10:FF:000019">
    <property type="entry name" value="Kinesin-like protein KIN-5D"/>
    <property type="match status" value="1"/>
</dbReference>
<dbReference type="GO" id="GO:0008574">
    <property type="term" value="F:plus-end-directed microtubule motor activity"/>
    <property type="evidence" value="ECO:0007669"/>
    <property type="project" value="TreeGrafter"/>
</dbReference>